<dbReference type="GO" id="GO:0016853">
    <property type="term" value="F:isomerase activity"/>
    <property type="evidence" value="ECO:0007669"/>
    <property type="project" value="UniProtKB-KW"/>
</dbReference>
<reference evidence="1 2" key="1">
    <citation type="journal article" date="2015" name="Genome Announc.">
        <title>Expanding the biotechnology potential of lactobacilli through comparative genomics of 213 strains and associated genera.</title>
        <authorList>
            <person name="Sun Z."/>
            <person name="Harris H.M."/>
            <person name="McCann A."/>
            <person name="Guo C."/>
            <person name="Argimon S."/>
            <person name="Zhang W."/>
            <person name="Yang X."/>
            <person name="Jeffery I.B."/>
            <person name="Cooney J.C."/>
            <person name="Kagawa T.F."/>
            <person name="Liu W."/>
            <person name="Song Y."/>
            <person name="Salvetti E."/>
            <person name="Wrobel A."/>
            <person name="Rasinkangas P."/>
            <person name="Parkhill J."/>
            <person name="Rea M.C."/>
            <person name="O'Sullivan O."/>
            <person name="Ritari J."/>
            <person name="Douillard F.P."/>
            <person name="Paul Ross R."/>
            <person name="Yang R."/>
            <person name="Briner A.E."/>
            <person name="Felis G.E."/>
            <person name="de Vos W.M."/>
            <person name="Barrangou R."/>
            <person name="Klaenhammer T.R."/>
            <person name="Caufield P.W."/>
            <person name="Cui Y."/>
            <person name="Zhang H."/>
            <person name="O'Toole P.W."/>
        </authorList>
    </citation>
    <scope>NUCLEOTIDE SEQUENCE [LARGE SCALE GENOMIC DNA]</scope>
    <source>
        <strain evidence="1 2">DSM 24301</strain>
    </source>
</reference>
<dbReference type="EMBL" id="JQCE01000032">
    <property type="protein sequence ID" value="KRO16792.1"/>
    <property type="molecule type" value="Genomic_DNA"/>
</dbReference>
<dbReference type="Gene3D" id="3.40.30.10">
    <property type="entry name" value="Glutaredoxin"/>
    <property type="match status" value="1"/>
</dbReference>
<dbReference type="PATRIC" id="fig|1293598.4.peg.829"/>
<keyword evidence="1" id="KW-0413">Isomerase</keyword>
<dbReference type="SUPFAM" id="SSF52833">
    <property type="entry name" value="Thioredoxin-like"/>
    <property type="match status" value="1"/>
</dbReference>
<dbReference type="Proteomes" id="UP000050969">
    <property type="component" value="Unassembled WGS sequence"/>
</dbReference>
<protein>
    <submittedName>
        <fullName evidence="1">Dithiol-disulfide isomerase</fullName>
    </submittedName>
</protein>
<evidence type="ECO:0000313" key="1">
    <source>
        <dbReference type="EMBL" id="KRO16792.1"/>
    </source>
</evidence>
<accession>A0A0R2MT64</accession>
<gene>
    <name evidence="1" type="ORF">IV56_GL000781</name>
</gene>
<sequence>MLEIFVFVNPIGNICLEVEKNLLALAGEQSRPVQIKFVPTLNFTIITDYMKAHAMDPKDLELRNHLFNLAYNIILDYKAAQFQGNLKARKLLMALQRAFNEDQRYDRAMVAELLATYHIDQEMFDEDRTDAALRDAFSHDQQLASEMHITNTPSAVFMDTDQPETDAAILLENVTDHHVFANICHELVTRPAAFYGSAELGSLNGTDLHVL</sequence>
<dbReference type="InterPro" id="IPR036249">
    <property type="entry name" value="Thioredoxin-like_sf"/>
</dbReference>
<comment type="caution">
    <text evidence="1">The sequence shown here is derived from an EMBL/GenBank/DDBJ whole genome shotgun (WGS) entry which is preliminary data.</text>
</comment>
<organism evidence="1 2">
    <name type="scientific">Lacticaseibacillus saniviri JCM 17471 = DSM 24301</name>
    <dbReference type="NCBI Taxonomy" id="1293598"/>
    <lineage>
        <taxon>Bacteria</taxon>
        <taxon>Bacillati</taxon>
        <taxon>Bacillota</taxon>
        <taxon>Bacilli</taxon>
        <taxon>Lactobacillales</taxon>
        <taxon>Lactobacillaceae</taxon>
        <taxon>Lacticaseibacillus</taxon>
    </lineage>
</organism>
<keyword evidence="2" id="KW-1185">Reference proteome</keyword>
<dbReference type="AlphaFoldDB" id="A0A0R2MT64"/>
<evidence type="ECO:0000313" key="2">
    <source>
        <dbReference type="Proteomes" id="UP000050969"/>
    </source>
</evidence>
<proteinExistence type="predicted"/>
<dbReference type="RefSeq" id="WP_056992879.1">
    <property type="nucleotide sequence ID" value="NZ_JQCE01000032.1"/>
</dbReference>
<dbReference type="Pfam" id="PF13743">
    <property type="entry name" value="Thioredoxin_5"/>
    <property type="match status" value="1"/>
</dbReference>
<dbReference type="STRING" id="1293598.IV56_GL000781"/>
<name>A0A0R2MT64_9LACO</name>